<sequence length="184" mass="21014">MTSPQATAPAPASPPALNILAERCSEILCANEHRAAVACSDQQEKVAELGRRLAVAEEDLLHYQAGVWEGYDRFRVVAQQKFVDRLQRRRKYRYRCLQRGLAVLKEQTARKLRVGRSLAREYQKKLEAGEELSAAEEATARRLYGEPYVVDPNGGWDGLFRLDPETSTRLIRRRLEGSCLFMYE</sequence>
<proteinExistence type="predicted"/>
<protein>
    <submittedName>
        <fullName evidence="1">Uncharacterized protein</fullName>
    </submittedName>
</protein>
<dbReference type="RefSeq" id="XP_001806597.1">
    <property type="nucleotide sequence ID" value="XM_001806545.1"/>
</dbReference>
<gene>
    <name evidence="1" type="ORF">JI435_164830</name>
</gene>
<dbReference type="EMBL" id="CP069033">
    <property type="protein sequence ID" value="QRD00931.1"/>
    <property type="molecule type" value="Genomic_DNA"/>
</dbReference>
<evidence type="ECO:0000313" key="2">
    <source>
        <dbReference type="Proteomes" id="UP000663193"/>
    </source>
</evidence>
<reference evidence="2" key="1">
    <citation type="journal article" date="2021" name="BMC Genomics">
        <title>Chromosome-level genome assembly and manually-curated proteome of model necrotroph Parastagonospora nodorum Sn15 reveals a genome-wide trove of candidate effector homologs, and redundancy of virulence-related functions within an accessory chromosome.</title>
        <authorList>
            <person name="Bertazzoni S."/>
            <person name="Jones D.A.B."/>
            <person name="Phan H.T."/>
            <person name="Tan K.-C."/>
            <person name="Hane J.K."/>
        </authorList>
    </citation>
    <scope>NUCLEOTIDE SEQUENCE [LARGE SCALE GENOMIC DNA]</scope>
    <source>
        <strain evidence="2">SN15 / ATCC MYA-4574 / FGSC 10173)</strain>
    </source>
</reference>
<organism evidence="1 2">
    <name type="scientific">Phaeosphaeria nodorum (strain SN15 / ATCC MYA-4574 / FGSC 10173)</name>
    <name type="common">Glume blotch fungus</name>
    <name type="synonym">Parastagonospora nodorum</name>
    <dbReference type="NCBI Taxonomy" id="321614"/>
    <lineage>
        <taxon>Eukaryota</taxon>
        <taxon>Fungi</taxon>
        <taxon>Dikarya</taxon>
        <taxon>Ascomycota</taxon>
        <taxon>Pezizomycotina</taxon>
        <taxon>Dothideomycetes</taxon>
        <taxon>Pleosporomycetidae</taxon>
        <taxon>Pleosporales</taxon>
        <taxon>Pleosporineae</taxon>
        <taxon>Phaeosphaeriaceae</taxon>
        <taxon>Parastagonospora</taxon>
    </lineage>
</organism>
<dbReference type="KEGG" id="pno:SNOG_16483"/>
<dbReference type="Proteomes" id="UP000663193">
    <property type="component" value="Chromosome 11"/>
</dbReference>
<evidence type="ECO:0000313" key="1">
    <source>
        <dbReference type="EMBL" id="QRD00931.1"/>
    </source>
</evidence>
<accession>A0A7U2F8Z5</accession>
<name>A0A7U2F8Z5_PHANO</name>
<dbReference type="AlphaFoldDB" id="A0A7U2F8Z5"/>
<dbReference type="VEuPathDB" id="FungiDB:JI435_164830"/>
<keyword evidence="2" id="KW-1185">Reference proteome</keyword>